<evidence type="ECO:0000313" key="2">
    <source>
        <dbReference type="EMBL" id="CRK93933.1"/>
    </source>
</evidence>
<gene>
    <name evidence="2" type="ORF">CLUMA_CG007460</name>
</gene>
<protein>
    <submittedName>
        <fullName evidence="2">CLUMA_CG007460, isoform A</fullName>
    </submittedName>
</protein>
<name>A0A1J1I0Y0_9DIPT</name>
<feature type="compositionally biased region" description="Polar residues" evidence="1">
    <location>
        <begin position="7"/>
        <end position="24"/>
    </location>
</feature>
<dbReference type="EMBL" id="CVRI01000038">
    <property type="protein sequence ID" value="CRK93933.1"/>
    <property type="molecule type" value="Genomic_DNA"/>
</dbReference>
<organism evidence="2 3">
    <name type="scientific">Clunio marinus</name>
    <dbReference type="NCBI Taxonomy" id="568069"/>
    <lineage>
        <taxon>Eukaryota</taxon>
        <taxon>Metazoa</taxon>
        <taxon>Ecdysozoa</taxon>
        <taxon>Arthropoda</taxon>
        <taxon>Hexapoda</taxon>
        <taxon>Insecta</taxon>
        <taxon>Pterygota</taxon>
        <taxon>Neoptera</taxon>
        <taxon>Endopterygota</taxon>
        <taxon>Diptera</taxon>
        <taxon>Nematocera</taxon>
        <taxon>Chironomoidea</taxon>
        <taxon>Chironomidae</taxon>
        <taxon>Clunio</taxon>
    </lineage>
</organism>
<sequence>MVKRNQQESNSRYTQSFNFNNETLLNPKEPVRQKHLRKGEEEEKEQHFMGHLMKWFFEELIAY</sequence>
<reference evidence="2 3" key="1">
    <citation type="submission" date="2015-04" db="EMBL/GenBank/DDBJ databases">
        <authorList>
            <person name="Syromyatnikov M.Y."/>
            <person name="Popov V.N."/>
        </authorList>
    </citation>
    <scope>NUCLEOTIDE SEQUENCE [LARGE SCALE GENOMIC DNA]</scope>
</reference>
<keyword evidence="3" id="KW-1185">Reference proteome</keyword>
<evidence type="ECO:0000256" key="1">
    <source>
        <dbReference type="SAM" id="MobiDB-lite"/>
    </source>
</evidence>
<evidence type="ECO:0000313" key="3">
    <source>
        <dbReference type="Proteomes" id="UP000183832"/>
    </source>
</evidence>
<dbReference type="Proteomes" id="UP000183832">
    <property type="component" value="Unassembled WGS sequence"/>
</dbReference>
<accession>A0A1J1I0Y0</accession>
<proteinExistence type="predicted"/>
<feature type="region of interest" description="Disordered" evidence="1">
    <location>
        <begin position="1"/>
        <end position="43"/>
    </location>
</feature>
<dbReference type="AlphaFoldDB" id="A0A1J1I0Y0"/>